<dbReference type="EMBL" id="JACEGA010000001">
    <property type="protein sequence ID" value="MBB2183873.1"/>
    <property type="molecule type" value="Genomic_DNA"/>
</dbReference>
<dbReference type="AlphaFoldDB" id="A0A839K1T2"/>
<keyword evidence="2" id="KW-1185">Reference proteome</keyword>
<proteinExistence type="predicted"/>
<sequence length="91" mass="10754">MTIYPDSELYQEIKNGNWIEETEIEKYIEVRTLVENLEIPVEFAALGASNAFQLIGNLPEARHKLLSKLDRIINNVDEEELRNYRRNLRHL</sequence>
<name>A0A839K1T2_9FIRM</name>
<gene>
    <name evidence="1" type="ORF">H0486_13420</name>
</gene>
<evidence type="ECO:0000313" key="2">
    <source>
        <dbReference type="Proteomes" id="UP000574276"/>
    </source>
</evidence>
<protein>
    <submittedName>
        <fullName evidence="1">Uncharacterized protein</fullName>
    </submittedName>
</protein>
<evidence type="ECO:0000313" key="1">
    <source>
        <dbReference type="EMBL" id="MBB2183873.1"/>
    </source>
</evidence>
<comment type="caution">
    <text evidence="1">The sequence shown here is derived from an EMBL/GenBank/DDBJ whole genome shotgun (WGS) entry which is preliminary data.</text>
</comment>
<dbReference type="RefSeq" id="WP_323163550.1">
    <property type="nucleotide sequence ID" value="NZ_JACEGA010000001.1"/>
</dbReference>
<dbReference type="Proteomes" id="UP000574276">
    <property type="component" value="Unassembled WGS sequence"/>
</dbReference>
<accession>A0A839K1T2</accession>
<organism evidence="1 2">
    <name type="scientific">Variimorphobacter saccharofermentans</name>
    <dbReference type="NCBI Taxonomy" id="2755051"/>
    <lineage>
        <taxon>Bacteria</taxon>
        <taxon>Bacillati</taxon>
        <taxon>Bacillota</taxon>
        <taxon>Clostridia</taxon>
        <taxon>Lachnospirales</taxon>
        <taxon>Lachnospiraceae</taxon>
        <taxon>Variimorphobacter</taxon>
    </lineage>
</organism>
<reference evidence="1 2" key="1">
    <citation type="submission" date="2020-07" db="EMBL/GenBank/DDBJ databases">
        <title>Characterization and genome sequencing of isolate MD1, a novel member within the family Lachnospiraceae.</title>
        <authorList>
            <person name="Rettenmaier R."/>
            <person name="Di Bello L."/>
            <person name="Zinser C."/>
            <person name="Scheitz K."/>
            <person name="Liebl W."/>
            <person name="Zverlov V."/>
        </authorList>
    </citation>
    <scope>NUCLEOTIDE SEQUENCE [LARGE SCALE GENOMIC DNA]</scope>
    <source>
        <strain evidence="1 2">MD1</strain>
    </source>
</reference>